<dbReference type="AlphaFoldDB" id="A0A955LLK2"/>
<gene>
    <name evidence="2" type="ORF">KC614_04875</name>
</gene>
<dbReference type="PROSITE" id="PS51462">
    <property type="entry name" value="NUDIX"/>
    <property type="match status" value="1"/>
</dbReference>
<comment type="caution">
    <text evidence="2">The sequence shown here is derived from an EMBL/GenBank/DDBJ whole genome shotgun (WGS) entry which is preliminary data.</text>
</comment>
<dbReference type="CDD" id="cd04692">
    <property type="entry name" value="NUDIX_Hydrolase"/>
    <property type="match status" value="1"/>
</dbReference>
<dbReference type="GO" id="GO:0003824">
    <property type="term" value="F:catalytic activity"/>
    <property type="evidence" value="ECO:0007669"/>
    <property type="project" value="UniProtKB-ARBA"/>
</dbReference>
<sequence length="177" mass="20527">MTVNIETTDNQNELLTQVDEDNKVIGEISRGRAHETYGVYYRTIYALVVNREGKVLVQKRSVTKDLYPNCWDLSVGGHVNYGDSYVETAVRELFEELGIYANDSELFLKGQVLVRLPKSNEYFSVFEYSLKEDQKVSVAKEEVGDVVWMTVEEIKSSMEERSMEWYERPIQVIEALY</sequence>
<evidence type="ECO:0000313" key="2">
    <source>
        <dbReference type="EMBL" id="MCA9392497.1"/>
    </source>
</evidence>
<dbReference type="Gene3D" id="3.90.79.10">
    <property type="entry name" value="Nucleoside Triphosphate Pyrophosphohydrolase"/>
    <property type="match status" value="1"/>
</dbReference>
<dbReference type="Pfam" id="PF00293">
    <property type="entry name" value="NUDIX"/>
    <property type="match status" value="1"/>
</dbReference>
<dbReference type="PANTHER" id="PTHR10885:SF0">
    <property type="entry name" value="ISOPENTENYL-DIPHOSPHATE DELTA-ISOMERASE"/>
    <property type="match status" value="1"/>
</dbReference>
<dbReference type="Proteomes" id="UP000751518">
    <property type="component" value="Unassembled WGS sequence"/>
</dbReference>
<dbReference type="EMBL" id="JAGQKZ010000063">
    <property type="protein sequence ID" value="MCA9392497.1"/>
    <property type="molecule type" value="Genomic_DNA"/>
</dbReference>
<dbReference type="PANTHER" id="PTHR10885">
    <property type="entry name" value="ISOPENTENYL-DIPHOSPHATE DELTA-ISOMERASE"/>
    <property type="match status" value="1"/>
</dbReference>
<organism evidence="2 3">
    <name type="scientific">candidate division WWE3 bacterium</name>
    <dbReference type="NCBI Taxonomy" id="2053526"/>
    <lineage>
        <taxon>Bacteria</taxon>
        <taxon>Katanobacteria</taxon>
    </lineage>
</organism>
<evidence type="ECO:0000313" key="3">
    <source>
        <dbReference type="Proteomes" id="UP000751518"/>
    </source>
</evidence>
<name>A0A955LLK2_UNCKA</name>
<reference evidence="2" key="2">
    <citation type="journal article" date="2021" name="Microbiome">
        <title>Successional dynamics and alternative stable states in a saline activated sludge microbial community over 9 years.</title>
        <authorList>
            <person name="Wang Y."/>
            <person name="Ye J."/>
            <person name="Ju F."/>
            <person name="Liu L."/>
            <person name="Boyd J.A."/>
            <person name="Deng Y."/>
            <person name="Parks D.H."/>
            <person name="Jiang X."/>
            <person name="Yin X."/>
            <person name="Woodcroft B.J."/>
            <person name="Tyson G.W."/>
            <person name="Hugenholtz P."/>
            <person name="Polz M.F."/>
            <person name="Zhang T."/>
        </authorList>
    </citation>
    <scope>NUCLEOTIDE SEQUENCE</scope>
    <source>
        <strain evidence="2">HKST-UBA03</strain>
    </source>
</reference>
<dbReference type="InterPro" id="IPR000086">
    <property type="entry name" value="NUDIX_hydrolase_dom"/>
</dbReference>
<reference evidence="2" key="1">
    <citation type="submission" date="2020-04" db="EMBL/GenBank/DDBJ databases">
        <authorList>
            <person name="Zhang T."/>
        </authorList>
    </citation>
    <scope>NUCLEOTIDE SEQUENCE</scope>
    <source>
        <strain evidence="2">HKST-UBA03</strain>
    </source>
</reference>
<proteinExistence type="predicted"/>
<dbReference type="InterPro" id="IPR015797">
    <property type="entry name" value="NUDIX_hydrolase-like_dom_sf"/>
</dbReference>
<dbReference type="SUPFAM" id="SSF55811">
    <property type="entry name" value="Nudix"/>
    <property type="match status" value="1"/>
</dbReference>
<feature type="domain" description="Nudix hydrolase" evidence="1">
    <location>
        <begin position="39"/>
        <end position="171"/>
    </location>
</feature>
<accession>A0A955LLK2</accession>
<evidence type="ECO:0000259" key="1">
    <source>
        <dbReference type="PROSITE" id="PS51462"/>
    </source>
</evidence>
<protein>
    <submittedName>
        <fullName evidence="2">NUDIX domain-containing protein</fullName>
    </submittedName>
</protein>